<proteinExistence type="predicted"/>
<keyword evidence="3" id="KW-1185">Reference proteome</keyword>
<dbReference type="Gene3D" id="1.20.120.450">
    <property type="entry name" value="dinb family like domain"/>
    <property type="match status" value="1"/>
</dbReference>
<feature type="domain" description="DinB-like" evidence="1">
    <location>
        <begin position="24"/>
        <end position="149"/>
    </location>
</feature>
<gene>
    <name evidence="2" type="ORF">LGH74_12720</name>
</gene>
<comment type="caution">
    <text evidence="2">The sequence shown here is derived from an EMBL/GenBank/DDBJ whole genome shotgun (WGS) entry which is preliminary data.</text>
</comment>
<dbReference type="Proteomes" id="UP001165296">
    <property type="component" value="Unassembled WGS sequence"/>
</dbReference>
<dbReference type="InterPro" id="IPR034660">
    <property type="entry name" value="DinB/YfiT-like"/>
</dbReference>
<name>A0ABS8ASV7_9BACT</name>
<evidence type="ECO:0000259" key="1">
    <source>
        <dbReference type="Pfam" id="PF12867"/>
    </source>
</evidence>
<dbReference type="InterPro" id="IPR024775">
    <property type="entry name" value="DinB-like"/>
</dbReference>
<accession>A0ABS8ASV7</accession>
<dbReference type="Pfam" id="PF12867">
    <property type="entry name" value="DinB_2"/>
    <property type="match status" value="1"/>
</dbReference>
<organism evidence="2 3">
    <name type="scientific">Hymenobacter lucidus</name>
    <dbReference type="NCBI Taxonomy" id="2880930"/>
    <lineage>
        <taxon>Bacteria</taxon>
        <taxon>Pseudomonadati</taxon>
        <taxon>Bacteroidota</taxon>
        <taxon>Cytophagia</taxon>
        <taxon>Cytophagales</taxon>
        <taxon>Hymenobacteraceae</taxon>
        <taxon>Hymenobacter</taxon>
    </lineage>
</organism>
<evidence type="ECO:0000313" key="3">
    <source>
        <dbReference type="Proteomes" id="UP001165296"/>
    </source>
</evidence>
<dbReference type="RefSeq" id="WP_226176282.1">
    <property type="nucleotide sequence ID" value="NZ_JAJADR010000003.1"/>
</dbReference>
<evidence type="ECO:0000313" key="2">
    <source>
        <dbReference type="EMBL" id="MCB2408844.1"/>
    </source>
</evidence>
<sequence length="160" mass="17958">MDANTRQTIVAELIGLLEKGYAHSSLEDACADIPAAALNQRVPQVPYTIWELTEHLRIAQHDILEFCRDPHFVSPEWPAGYWPDAAQPADEATFRATLAAIAHDRAAFITLLHDPQHDLLAPFPHGTGQNLLREAMLIADHNSYHMGQLVLLRRLLGIWE</sequence>
<dbReference type="SUPFAM" id="SSF109854">
    <property type="entry name" value="DinB/YfiT-like putative metalloenzymes"/>
    <property type="match status" value="1"/>
</dbReference>
<dbReference type="EMBL" id="JAJADR010000003">
    <property type="protein sequence ID" value="MCB2408844.1"/>
    <property type="molecule type" value="Genomic_DNA"/>
</dbReference>
<reference evidence="2" key="1">
    <citation type="submission" date="2021-10" db="EMBL/GenBank/DDBJ databases">
        <authorList>
            <person name="Dean J.D."/>
            <person name="Kim M.K."/>
            <person name="Newey C.N."/>
            <person name="Stoker T.S."/>
            <person name="Thompson D.W."/>
            <person name="Grose J.H."/>
        </authorList>
    </citation>
    <scope>NUCLEOTIDE SEQUENCE</scope>
    <source>
        <strain evidence="2">BT178</strain>
    </source>
</reference>
<protein>
    <submittedName>
        <fullName evidence="2">DinB family protein</fullName>
    </submittedName>
</protein>